<dbReference type="PANTHER" id="PTHR34606:SF15">
    <property type="entry name" value="BON DOMAIN-CONTAINING PROTEIN"/>
    <property type="match status" value="1"/>
</dbReference>
<dbReference type="PANTHER" id="PTHR34606">
    <property type="entry name" value="BON DOMAIN-CONTAINING PROTEIN"/>
    <property type="match status" value="1"/>
</dbReference>
<sequence length="236" mass="26489">MKTNEDLQKDVQNAIKWERLLNAAEIGVTVKDGIVTLSGTVDSYAKKLEAEKAAKNVAGVKVVVETIQVQFGENQTQKNDVEIAKEVINAFEGNWEIPKGKVKVKVENGIVSMDGELPWHYQKVAIMRIVKNLLGVKGVNNHILIKSETHDDIEQRDIESALRRNWAIDDEDIIVTVTGHKVTLTGKVQSWYQKDEASRIAWNAPGVWMVENELLVDYEVALYSSEAMAQADEFLD</sequence>
<evidence type="ECO:0000313" key="2">
    <source>
        <dbReference type="EMBL" id="MEA5139129.1"/>
    </source>
</evidence>
<dbReference type="Gene3D" id="3.30.1340.30">
    <property type="match status" value="3"/>
</dbReference>
<feature type="domain" description="BON" evidence="1">
    <location>
        <begin position="3"/>
        <end position="71"/>
    </location>
</feature>
<feature type="domain" description="BON" evidence="1">
    <location>
        <begin position="79"/>
        <end position="147"/>
    </location>
</feature>
<dbReference type="InterPro" id="IPR014004">
    <property type="entry name" value="Transpt-assoc_nodulatn_dom_bac"/>
</dbReference>
<evidence type="ECO:0000259" key="1">
    <source>
        <dbReference type="PROSITE" id="PS50914"/>
    </source>
</evidence>
<reference evidence="2 3" key="1">
    <citation type="submission" date="2023-12" db="EMBL/GenBank/DDBJ databases">
        <title>Novel species of the genus Arcicella isolated from rivers.</title>
        <authorList>
            <person name="Lu H."/>
        </authorList>
    </citation>
    <scope>NUCLEOTIDE SEQUENCE [LARGE SCALE GENOMIC DNA]</scope>
    <source>
        <strain evidence="2 3">KCTC 23307</strain>
    </source>
</reference>
<dbReference type="RefSeq" id="WP_323296289.1">
    <property type="nucleotide sequence ID" value="NZ_JAYFUM010000008.1"/>
</dbReference>
<dbReference type="PROSITE" id="PS50914">
    <property type="entry name" value="BON"/>
    <property type="match status" value="3"/>
</dbReference>
<evidence type="ECO:0000313" key="3">
    <source>
        <dbReference type="Proteomes" id="UP001302949"/>
    </source>
</evidence>
<accession>A0ABU5Q8H0</accession>
<organism evidence="2 3">
    <name type="scientific">Arcicella rigui</name>
    <dbReference type="NCBI Taxonomy" id="797020"/>
    <lineage>
        <taxon>Bacteria</taxon>
        <taxon>Pseudomonadati</taxon>
        <taxon>Bacteroidota</taxon>
        <taxon>Cytophagia</taxon>
        <taxon>Cytophagales</taxon>
        <taxon>Flectobacillaceae</taxon>
        <taxon>Arcicella</taxon>
    </lineage>
</organism>
<name>A0ABU5Q8H0_9BACT</name>
<protein>
    <submittedName>
        <fullName evidence="2">BON domain-containing protein</fullName>
    </submittedName>
</protein>
<feature type="domain" description="BON" evidence="1">
    <location>
        <begin position="150"/>
        <end position="218"/>
    </location>
</feature>
<dbReference type="InterPro" id="IPR007055">
    <property type="entry name" value="BON_dom"/>
</dbReference>
<keyword evidence="3" id="KW-1185">Reference proteome</keyword>
<gene>
    <name evidence="2" type="ORF">VB248_08290</name>
</gene>
<proteinExistence type="predicted"/>
<comment type="caution">
    <text evidence="2">The sequence shown here is derived from an EMBL/GenBank/DDBJ whole genome shotgun (WGS) entry which is preliminary data.</text>
</comment>
<dbReference type="EMBL" id="JAYFUM010000008">
    <property type="protein sequence ID" value="MEA5139129.1"/>
    <property type="molecule type" value="Genomic_DNA"/>
</dbReference>
<dbReference type="Pfam" id="PF04972">
    <property type="entry name" value="BON"/>
    <property type="match status" value="3"/>
</dbReference>
<dbReference type="InterPro" id="IPR051686">
    <property type="entry name" value="Lipoprotein_DolP"/>
</dbReference>
<dbReference type="SMART" id="SM00749">
    <property type="entry name" value="BON"/>
    <property type="match status" value="3"/>
</dbReference>
<dbReference type="Proteomes" id="UP001302949">
    <property type="component" value="Unassembled WGS sequence"/>
</dbReference>